<keyword evidence="1" id="KW-0328">Glycosyltransferase</keyword>
<dbReference type="PANTHER" id="PTHR22916:SF51">
    <property type="entry name" value="GLYCOSYLTRANSFERASE EPSH-RELATED"/>
    <property type="match status" value="1"/>
</dbReference>
<evidence type="ECO:0000259" key="3">
    <source>
        <dbReference type="Pfam" id="PF00535"/>
    </source>
</evidence>
<dbReference type="EMBL" id="JSCE01000095">
    <property type="protein sequence ID" value="KHM52421.1"/>
    <property type="molecule type" value="Genomic_DNA"/>
</dbReference>
<feature type="domain" description="Glycosyltransferase 2-like" evidence="3">
    <location>
        <begin position="8"/>
        <end position="180"/>
    </location>
</feature>
<organism evidence="4 5">
    <name type="scientific">Anaerovibrio lipolyticus</name>
    <dbReference type="NCBI Taxonomy" id="82374"/>
    <lineage>
        <taxon>Bacteria</taxon>
        <taxon>Bacillati</taxon>
        <taxon>Bacillota</taxon>
        <taxon>Negativicutes</taxon>
        <taxon>Selenomonadales</taxon>
        <taxon>Selenomonadaceae</taxon>
        <taxon>Anaerovibrio</taxon>
    </lineage>
</organism>
<dbReference type="STRING" id="82374.NZ47_04945"/>
<dbReference type="InterPro" id="IPR001173">
    <property type="entry name" value="Glyco_trans_2-like"/>
</dbReference>
<reference evidence="4 5" key="1">
    <citation type="journal article" date="2013" name="PLoS ONE">
        <title>Identification and characterization of three novel lipases belonging to families II and V from Anaerovibrio lipolyticus 5ST.</title>
        <authorList>
            <person name="Prive F."/>
            <person name="Kaderbhai N.N."/>
            <person name="Girdwood S."/>
            <person name="Worgan H.J."/>
            <person name="Pinloche E."/>
            <person name="Scollan N.D."/>
            <person name="Huws S.A."/>
            <person name="Newbold C.J."/>
        </authorList>
    </citation>
    <scope>NUCLEOTIDE SEQUENCE [LARGE SCALE GENOMIC DNA]</scope>
    <source>
        <strain evidence="4 5">5S</strain>
    </source>
</reference>
<gene>
    <name evidence="4" type="ORF">NZ47_04945</name>
</gene>
<dbReference type="AlphaFoldDB" id="A0A0B2K0R5"/>
<evidence type="ECO:0000313" key="4">
    <source>
        <dbReference type="EMBL" id="KHM52421.1"/>
    </source>
</evidence>
<name>A0A0B2K0R5_9FIRM</name>
<dbReference type="Proteomes" id="UP000030993">
    <property type="component" value="Unassembled WGS sequence"/>
</dbReference>
<evidence type="ECO:0000256" key="1">
    <source>
        <dbReference type="ARBA" id="ARBA00022676"/>
    </source>
</evidence>
<dbReference type="GO" id="GO:0016757">
    <property type="term" value="F:glycosyltransferase activity"/>
    <property type="evidence" value="ECO:0007669"/>
    <property type="project" value="UniProtKB-KW"/>
</dbReference>
<proteinExistence type="predicted"/>
<comment type="caution">
    <text evidence="4">The sequence shown here is derived from an EMBL/GenBank/DDBJ whole genome shotgun (WGS) entry which is preliminary data.</text>
</comment>
<dbReference type="SUPFAM" id="SSF51735">
    <property type="entry name" value="NAD(P)-binding Rossmann-fold domains"/>
    <property type="match status" value="1"/>
</dbReference>
<dbReference type="InterPro" id="IPR036291">
    <property type="entry name" value="NAD(P)-bd_dom_sf"/>
</dbReference>
<dbReference type="SUPFAM" id="SSF53448">
    <property type="entry name" value="Nucleotide-diphospho-sugar transferases"/>
    <property type="match status" value="1"/>
</dbReference>
<sequence length="417" mass="49147">MQSKPLISVVVPVYNTEQYLGKCLDSILGQSYSNLEIIVIDDGSTDNSYDVAKTYAGHDERIRLFTQDNQGVTSVRILGIDVARGEYIGFVDSDDWIEPDMYSNLMNYMLECHCDLVTSDIIKHRLDGTIHLMEDYYNKGLYNDLPASIYPTMLYDFNIKWRALNCHLVTKLFKRELLKTVVKKLDRRVINGEDVMIIYRYLLKCQSIYVSREKHYHYVLNNNSTVHRSSSWRPMNLFYLFQNLKDAFQESDMYPELMLQLKQYVLFMELEVLLKTYDIDLYKLGVWFFPYYQKIMGKNIIIYGAGVYGRILYNELVCWNCHDKIVAWVDKSPERAAKWVEEHPEEYYMSNYMKRVESVEAIRENNFDYIAIAIKDEATARDVSRELQERFAVPVEKIVWGLAFRKNISPILFNAHL</sequence>
<dbReference type="CDD" id="cd00761">
    <property type="entry name" value="Glyco_tranf_GTA_type"/>
    <property type="match status" value="1"/>
</dbReference>
<protein>
    <recommendedName>
        <fullName evidence="3">Glycosyltransferase 2-like domain-containing protein</fullName>
    </recommendedName>
</protein>
<evidence type="ECO:0000256" key="2">
    <source>
        <dbReference type="ARBA" id="ARBA00022679"/>
    </source>
</evidence>
<evidence type="ECO:0000313" key="5">
    <source>
        <dbReference type="Proteomes" id="UP000030993"/>
    </source>
</evidence>
<dbReference type="PANTHER" id="PTHR22916">
    <property type="entry name" value="GLYCOSYLTRANSFERASE"/>
    <property type="match status" value="1"/>
</dbReference>
<dbReference type="Pfam" id="PF00535">
    <property type="entry name" value="Glycos_transf_2"/>
    <property type="match status" value="1"/>
</dbReference>
<dbReference type="InterPro" id="IPR029044">
    <property type="entry name" value="Nucleotide-diphossugar_trans"/>
</dbReference>
<keyword evidence="2" id="KW-0808">Transferase</keyword>
<dbReference type="RefSeq" id="WP_039207087.1">
    <property type="nucleotide sequence ID" value="NZ_JSCE01000095.1"/>
</dbReference>
<dbReference type="Gene3D" id="3.90.550.10">
    <property type="entry name" value="Spore Coat Polysaccharide Biosynthesis Protein SpsA, Chain A"/>
    <property type="match status" value="1"/>
</dbReference>
<accession>A0A0B2K0R5</accession>
<dbReference type="Gene3D" id="3.40.50.720">
    <property type="entry name" value="NAD(P)-binding Rossmann-like Domain"/>
    <property type="match status" value="1"/>
</dbReference>
<keyword evidence="5" id="KW-1185">Reference proteome</keyword>